<dbReference type="AlphaFoldDB" id="A0A423XD54"/>
<dbReference type="Proteomes" id="UP000285146">
    <property type="component" value="Unassembled WGS sequence"/>
</dbReference>
<dbReference type="EMBL" id="LKEB01000016">
    <property type="protein sequence ID" value="ROW13993.1"/>
    <property type="molecule type" value="Genomic_DNA"/>
</dbReference>
<evidence type="ECO:0000313" key="1">
    <source>
        <dbReference type="EMBL" id="ROW13993.1"/>
    </source>
</evidence>
<keyword evidence="2" id="KW-1185">Reference proteome</keyword>
<accession>A0A423XD54</accession>
<dbReference type="OrthoDB" id="10444562at2759"/>
<name>A0A423XD54_9PEZI</name>
<comment type="caution">
    <text evidence="1">The sequence shown here is derived from an EMBL/GenBank/DDBJ whole genome shotgun (WGS) entry which is preliminary data.</text>
</comment>
<organism evidence="1 2">
    <name type="scientific">Cytospora leucostoma</name>
    <dbReference type="NCBI Taxonomy" id="1230097"/>
    <lineage>
        <taxon>Eukaryota</taxon>
        <taxon>Fungi</taxon>
        <taxon>Dikarya</taxon>
        <taxon>Ascomycota</taxon>
        <taxon>Pezizomycotina</taxon>
        <taxon>Sordariomycetes</taxon>
        <taxon>Sordariomycetidae</taxon>
        <taxon>Diaporthales</taxon>
        <taxon>Cytosporaceae</taxon>
        <taxon>Cytospora</taxon>
    </lineage>
</organism>
<proteinExistence type="predicted"/>
<sequence>MVQLAADMPGGRLAVHKAPEDHMTVKVEAGMRAVGIDHKPGQDLEAEGLVADNYRLEGG</sequence>
<protein>
    <submittedName>
        <fullName evidence="1">Uncharacterized protein</fullName>
    </submittedName>
</protein>
<reference evidence="1 2" key="1">
    <citation type="submission" date="2015-09" db="EMBL/GenBank/DDBJ databases">
        <title>Host preference determinants of Valsa canker pathogens revealed by comparative genomics.</title>
        <authorList>
            <person name="Yin Z."/>
            <person name="Huang L."/>
        </authorList>
    </citation>
    <scope>NUCLEOTIDE SEQUENCE [LARGE SCALE GENOMIC DNA]</scope>
    <source>
        <strain evidence="1 2">SXYLt</strain>
    </source>
</reference>
<dbReference type="InParanoid" id="A0A423XD54"/>
<evidence type="ECO:0000313" key="2">
    <source>
        <dbReference type="Proteomes" id="UP000285146"/>
    </source>
</evidence>
<gene>
    <name evidence="1" type="ORF">VPNG_04117</name>
</gene>